<evidence type="ECO:0000313" key="5">
    <source>
        <dbReference type="EMBL" id="KKK80722.1"/>
    </source>
</evidence>
<protein>
    <recommendedName>
        <fullName evidence="4">Prohead serine protease domain-containing protein</fullName>
    </recommendedName>
</protein>
<dbReference type="InterPro" id="IPR054613">
    <property type="entry name" value="Peptidase_S78_dom"/>
</dbReference>
<dbReference type="AlphaFoldDB" id="A0A0F8YH40"/>
<dbReference type="NCBIfam" id="TIGR01543">
    <property type="entry name" value="proheadase_HK97"/>
    <property type="match status" value="1"/>
</dbReference>
<evidence type="ECO:0000256" key="1">
    <source>
        <dbReference type="ARBA" id="ARBA00022612"/>
    </source>
</evidence>
<reference evidence="5" key="1">
    <citation type="journal article" date="2015" name="Nature">
        <title>Complex archaea that bridge the gap between prokaryotes and eukaryotes.</title>
        <authorList>
            <person name="Spang A."/>
            <person name="Saw J.H."/>
            <person name="Jorgensen S.L."/>
            <person name="Zaremba-Niedzwiedzka K."/>
            <person name="Martijn J."/>
            <person name="Lind A.E."/>
            <person name="van Eijk R."/>
            <person name="Schleper C."/>
            <person name="Guy L."/>
            <person name="Ettema T.J."/>
        </authorList>
    </citation>
    <scope>NUCLEOTIDE SEQUENCE</scope>
</reference>
<keyword evidence="3" id="KW-0378">Hydrolase</keyword>
<dbReference type="InterPro" id="IPR006433">
    <property type="entry name" value="Prohead_protease"/>
</dbReference>
<dbReference type="GO" id="GO:0008233">
    <property type="term" value="F:peptidase activity"/>
    <property type="evidence" value="ECO:0007669"/>
    <property type="project" value="UniProtKB-KW"/>
</dbReference>
<dbReference type="EMBL" id="LAZR01053449">
    <property type="protein sequence ID" value="KKK80722.1"/>
    <property type="molecule type" value="Genomic_DNA"/>
</dbReference>
<evidence type="ECO:0000256" key="3">
    <source>
        <dbReference type="ARBA" id="ARBA00022801"/>
    </source>
</evidence>
<proteinExistence type="predicted"/>
<keyword evidence="1" id="KW-1188">Viral release from host cell</keyword>
<name>A0A0F8YH40_9ZZZZ</name>
<sequence>MENDKKTEEQTVERRITSTDDIEFRIEPTEDGKSERLVGYAAKFNKMSTVLFGFTERIMPGAFAKALNTCDVRALVNHNPDALLGRTKSGTLRLSENKQGLQFEIDLPDTQAARDTRESIKRGDMTGCSFSFSIKPGGDR</sequence>
<gene>
    <name evidence="5" type="ORF">LCGC14_2820640</name>
</gene>
<comment type="caution">
    <text evidence="5">The sequence shown here is derived from an EMBL/GenBank/DDBJ whole genome shotgun (WGS) entry which is preliminary data.</text>
</comment>
<accession>A0A0F8YH40</accession>
<evidence type="ECO:0000259" key="4">
    <source>
        <dbReference type="Pfam" id="PF04586"/>
    </source>
</evidence>
<dbReference type="GO" id="GO:0006508">
    <property type="term" value="P:proteolysis"/>
    <property type="evidence" value="ECO:0007669"/>
    <property type="project" value="UniProtKB-KW"/>
</dbReference>
<feature type="domain" description="Prohead serine protease" evidence="4">
    <location>
        <begin position="30"/>
        <end position="135"/>
    </location>
</feature>
<evidence type="ECO:0000256" key="2">
    <source>
        <dbReference type="ARBA" id="ARBA00022670"/>
    </source>
</evidence>
<keyword evidence="2" id="KW-0645">Protease</keyword>
<dbReference type="Pfam" id="PF04586">
    <property type="entry name" value="Peptidase_S78"/>
    <property type="match status" value="1"/>
</dbReference>
<organism evidence="5">
    <name type="scientific">marine sediment metagenome</name>
    <dbReference type="NCBI Taxonomy" id="412755"/>
    <lineage>
        <taxon>unclassified sequences</taxon>
        <taxon>metagenomes</taxon>
        <taxon>ecological metagenomes</taxon>
    </lineage>
</organism>